<dbReference type="Proteomes" id="UP001595961">
    <property type="component" value="Unassembled WGS sequence"/>
</dbReference>
<sequence>MATIKAFPHADFLSQLEHLGEGEPLLATPSLPPALSGMLLAADGTGSPTKAAGCLIQLLKAQKAVWQASLDSELVAAELRRYQKFAKPGQPSPHIVQLRQRQAAARQASSVSRQAFIKAAMAFVREAGVEVPPRVALEAFIASWIEANIPVDPVVAASVIQTDH</sequence>
<proteinExistence type="predicted"/>
<accession>A0ABV9C4C1</accession>
<reference evidence="2" key="1">
    <citation type="journal article" date="2019" name="Int. J. Syst. Evol. Microbiol.">
        <title>The Global Catalogue of Microorganisms (GCM) 10K type strain sequencing project: providing services to taxonomists for standard genome sequencing and annotation.</title>
        <authorList>
            <consortium name="The Broad Institute Genomics Platform"/>
            <consortium name="The Broad Institute Genome Sequencing Center for Infectious Disease"/>
            <person name="Wu L."/>
            <person name="Ma J."/>
        </authorList>
    </citation>
    <scope>NUCLEOTIDE SEQUENCE [LARGE SCALE GENOMIC DNA]</scope>
    <source>
        <strain evidence="2">CCM 4481</strain>
    </source>
</reference>
<keyword evidence="2" id="KW-1185">Reference proteome</keyword>
<dbReference type="RefSeq" id="WP_266151816.1">
    <property type="nucleotide sequence ID" value="NZ_CP064028.1"/>
</dbReference>
<organism evidence="1 2">
    <name type="scientific">Dyella halodurans</name>
    <dbReference type="NCBI Taxonomy" id="1920171"/>
    <lineage>
        <taxon>Bacteria</taxon>
        <taxon>Pseudomonadati</taxon>
        <taxon>Pseudomonadota</taxon>
        <taxon>Gammaproteobacteria</taxon>
        <taxon>Lysobacterales</taxon>
        <taxon>Rhodanobacteraceae</taxon>
        <taxon>Dyella</taxon>
    </lineage>
</organism>
<comment type="caution">
    <text evidence="1">The sequence shown here is derived from an EMBL/GenBank/DDBJ whole genome shotgun (WGS) entry which is preliminary data.</text>
</comment>
<evidence type="ECO:0000313" key="1">
    <source>
        <dbReference type="EMBL" id="MFC4527826.1"/>
    </source>
</evidence>
<dbReference type="EMBL" id="JBHSGA010000017">
    <property type="protein sequence ID" value="MFC4527826.1"/>
    <property type="molecule type" value="Genomic_DNA"/>
</dbReference>
<evidence type="ECO:0000313" key="2">
    <source>
        <dbReference type="Proteomes" id="UP001595961"/>
    </source>
</evidence>
<gene>
    <name evidence="1" type="ORF">ACFO5W_14375</name>
</gene>
<protein>
    <submittedName>
        <fullName evidence="1">Uncharacterized protein</fullName>
    </submittedName>
</protein>
<name>A0ABV9C4C1_9GAMM</name>